<evidence type="ECO:0000256" key="1">
    <source>
        <dbReference type="ARBA" id="ARBA00004141"/>
    </source>
</evidence>
<accession>A0AAV5UZT3</accession>
<comment type="caution">
    <text evidence="7">The sequence shown here is derived from an EMBL/GenBank/DDBJ whole genome shotgun (WGS) entry which is preliminary data.</text>
</comment>
<protein>
    <recommendedName>
        <fullName evidence="6">Dendritic cell-specific transmembrane protein-like domain-containing protein</fullName>
    </recommendedName>
</protein>
<evidence type="ECO:0000256" key="4">
    <source>
        <dbReference type="ARBA" id="ARBA00023136"/>
    </source>
</evidence>
<feature type="transmembrane region" description="Helical" evidence="5">
    <location>
        <begin position="111"/>
        <end position="131"/>
    </location>
</feature>
<dbReference type="PANTHER" id="PTHR21041">
    <property type="entry name" value="DENDRITIC CELL-SPECIFIC TRANSMEMBRANE PROTEIN"/>
    <property type="match status" value="1"/>
</dbReference>
<feature type="non-terminal residue" evidence="7">
    <location>
        <position position="361"/>
    </location>
</feature>
<gene>
    <name evidence="7" type="ORF">PFISCL1PPCAC_2364</name>
</gene>
<reference evidence="7" key="1">
    <citation type="submission" date="2023-10" db="EMBL/GenBank/DDBJ databases">
        <title>Genome assembly of Pristionchus species.</title>
        <authorList>
            <person name="Yoshida K."/>
            <person name="Sommer R.J."/>
        </authorList>
    </citation>
    <scope>NUCLEOTIDE SEQUENCE</scope>
    <source>
        <strain evidence="7">RS5133</strain>
    </source>
</reference>
<feature type="transmembrane region" description="Helical" evidence="5">
    <location>
        <begin position="204"/>
        <end position="221"/>
    </location>
</feature>
<dbReference type="GO" id="GO:0016020">
    <property type="term" value="C:membrane"/>
    <property type="evidence" value="ECO:0007669"/>
    <property type="project" value="UniProtKB-SubCell"/>
</dbReference>
<evidence type="ECO:0000256" key="5">
    <source>
        <dbReference type="SAM" id="Phobius"/>
    </source>
</evidence>
<dbReference type="Pfam" id="PF07782">
    <property type="entry name" value="DC_STAMP"/>
    <property type="match status" value="1"/>
</dbReference>
<feature type="domain" description="Dendritic cell-specific transmembrane protein-like" evidence="6">
    <location>
        <begin position="60"/>
        <end position="251"/>
    </location>
</feature>
<keyword evidence="3 5" id="KW-1133">Transmembrane helix</keyword>
<keyword evidence="8" id="KW-1185">Reference proteome</keyword>
<organism evidence="7 8">
    <name type="scientific">Pristionchus fissidentatus</name>
    <dbReference type="NCBI Taxonomy" id="1538716"/>
    <lineage>
        <taxon>Eukaryota</taxon>
        <taxon>Metazoa</taxon>
        <taxon>Ecdysozoa</taxon>
        <taxon>Nematoda</taxon>
        <taxon>Chromadorea</taxon>
        <taxon>Rhabditida</taxon>
        <taxon>Rhabditina</taxon>
        <taxon>Diplogasteromorpha</taxon>
        <taxon>Diplogasteroidea</taxon>
        <taxon>Neodiplogasteridae</taxon>
        <taxon>Pristionchus</taxon>
    </lineage>
</organism>
<evidence type="ECO:0000256" key="3">
    <source>
        <dbReference type="ARBA" id="ARBA00022989"/>
    </source>
</evidence>
<keyword evidence="2 5" id="KW-0812">Transmembrane</keyword>
<dbReference type="AlphaFoldDB" id="A0AAV5UZT3"/>
<name>A0AAV5UZT3_9BILA</name>
<dbReference type="EMBL" id="BTSY01000001">
    <property type="protein sequence ID" value="GMT11070.1"/>
    <property type="molecule type" value="Genomic_DNA"/>
</dbReference>
<dbReference type="PANTHER" id="PTHR21041:SF9">
    <property type="entry name" value="DENDRITIC CELL-SPECIFIC TRANSMEMBRANE PROTEIN-LIKE DOMAIN-CONTAINING PROTEIN"/>
    <property type="match status" value="1"/>
</dbReference>
<dbReference type="Proteomes" id="UP001432322">
    <property type="component" value="Unassembled WGS sequence"/>
</dbReference>
<evidence type="ECO:0000259" key="6">
    <source>
        <dbReference type="Pfam" id="PF07782"/>
    </source>
</evidence>
<dbReference type="InterPro" id="IPR012858">
    <property type="entry name" value="DC_STAMP-like"/>
</dbReference>
<comment type="subcellular location">
    <subcellularLocation>
        <location evidence="1">Membrane</location>
        <topology evidence="1">Multi-pass membrane protein</topology>
    </subcellularLocation>
</comment>
<dbReference type="InterPro" id="IPR051856">
    <property type="entry name" value="CSR-E3_Ligase_Protein"/>
</dbReference>
<evidence type="ECO:0000313" key="8">
    <source>
        <dbReference type="Proteomes" id="UP001432322"/>
    </source>
</evidence>
<feature type="transmembrane region" description="Helical" evidence="5">
    <location>
        <begin position="30"/>
        <end position="52"/>
    </location>
</feature>
<evidence type="ECO:0000313" key="7">
    <source>
        <dbReference type="EMBL" id="GMT11070.1"/>
    </source>
</evidence>
<evidence type="ECO:0000256" key="2">
    <source>
        <dbReference type="ARBA" id="ARBA00022692"/>
    </source>
</evidence>
<sequence>MGTKIHRKLKQKLKEELKVYSNFLNRISTVIHYIFLPLNLIFPFFTTAKFVYNFCTREDYKNTLITGELVKIDQDRALKGYARILPLTTVEKENYCSVWKWKMNTFERGKFAYRVAITILAMAIPVLFIFIDVAVYEILWAGYVVIDTIHLDLPDHFEMKVAGNGSITRLMNGVLDVFQPVQKALMDKNDQWRECFKEPSPPDYNTMALIAAMFAFCIFLARMQIWMNRGTVVIANAFYGHRVRPRALHLYYKILEHRQNVLASIMQLKNRDLGGDRLVAHDRVVRRSMQSRGLLRVDCAKCGKADMRVADTSNVRACVECRNFYCIECFCFQRKCVGCEAELQVIDGIELYYEKADADPS</sequence>
<keyword evidence="4 5" id="KW-0472">Membrane</keyword>
<proteinExistence type="predicted"/>